<feature type="compositionally biased region" description="Low complexity" evidence="1">
    <location>
        <begin position="118"/>
        <end position="133"/>
    </location>
</feature>
<feature type="compositionally biased region" description="Basic residues" evidence="1">
    <location>
        <begin position="106"/>
        <end position="117"/>
    </location>
</feature>
<feature type="compositionally biased region" description="Basic and acidic residues" evidence="1">
    <location>
        <begin position="94"/>
        <end position="105"/>
    </location>
</feature>
<evidence type="ECO:0000313" key="2">
    <source>
        <dbReference type="EMBL" id="RLN12705.1"/>
    </source>
</evidence>
<organism evidence="2 3">
    <name type="scientific">Panicum miliaceum</name>
    <name type="common">Proso millet</name>
    <name type="synonym">Broomcorn millet</name>
    <dbReference type="NCBI Taxonomy" id="4540"/>
    <lineage>
        <taxon>Eukaryota</taxon>
        <taxon>Viridiplantae</taxon>
        <taxon>Streptophyta</taxon>
        <taxon>Embryophyta</taxon>
        <taxon>Tracheophyta</taxon>
        <taxon>Spermatophyta</taxon>
        <taxon>Magnoliopsida</taxon>
        <taxon>Liliopsida</taxon>
        <taxon>Poales</taxon>
        <taxon>Poaceae</taxon>
        <taxon>PACMAD clade</taxon>
        <taxon>Panicoideae</taxon>
        <taxon>Panicodae</taxon>
        <taxon>Paniceae</taxon>
        <taxon>Panicinae</taxon>
        <taxon>Panicum</taxon>
        <taxon>Panicum sect. Panicum</taxon>
    </lineage>
</organism>
<comment type="caution">
    <text evidence="2">The sequence shown here is derived from an EMBL/GenBank/DDBJ whole genome shotgun (WGS) entry which is preliminary data.</text>
</comment>
<accession>A0A3L6S1D3</accession>
<feature type="compositionally biased region" description="Gly residues" evidence="1">
    <location>
        <begin position="134"/>
        <end position="146"/>
    </location>
</feature>
<evidence type="ECO:0000313" key="3">
    <source>
        <dbReference type="Proteomes" id="UP000275267"/>
    </source>
</evidence>
<proteinExistence type="predicted"/>
<feature type="region of interest" description="Disordered" evidence="1">
    <location>
        <begin position="1"/>
        <end position="71"/>
    </location>
</feature>
<name>A0A3L6S1D3_PANMI</name>
<reference evidence="3" key="1">
    <citation type="journal article" date="2019" name="Nat. Commun.">
        <title>The genome of broomcorn millet.</title>
        <authorList>
            <person name="Zou C."/>
            <person name="Miki D."/>
            <person name="Li D."/>
            <person name="Tang Q."/>
            <person name="Xiao L."/>
            <person name="Rajput S."/>
            <person name="Deng P."/>
            <person name="Jia W."/>
            <person name="Huang R."/>
            <person name="Zhang M."/>
            <person name="Sun Y."/>
            <person name="Hu J."/>
            <person name="Fu X."/>
            <person name="Schnable P.S."/>
            <person name="Li F."/>
            <person name="Zhang H."/>
            <person name="Feng B."/>
            <person name="Zhu X."/>
            <person name="Liu R."/>
            <person name="Schnable J.C."/>
            <person name="Zhu J.-K."/>
            <person name="Zhang H."/>
        </authorList>
    </citation>
    <scope>NUCLEOTIDE SEQUENCE [LARGE SCALE GENOMIC DNA]</scope>
</reference>
<keyword evidence="3" id="KW-1185">Reference proteome</keyword>
<evidence type="ECO:0000256" key="1">
    <source>
        <dbReference type="SAM" id="MobiDB-lite"/>
    </source>
</evidence>
<dbReference type="EMBL" id="PQIB02000006">
    <property type="protein sequence ID" value="RLN12705.1"/>
    <property type="molecule type" value="Genomic_DNA"/>
</dbReference>
<gene>
    <name evidence="2" type="ORF">C2845_PM09G03940</name>
</gene>
<dbReference type="AlphaFoldDB" id="A0A3L6S1D3"/>
<protein>
    <submittedName>
        <fullName evidence="2">Uncharacterized protein</fullName>
    </submittedName>
</protein>
<sequence>MWPARVERQPCEASEERRPREAGEKQRLRDARSGKARRGAMAADLAAARREERQGVLTHGGGGSGELGLQPRRIGRARVAASLGPAAVDPASGDIDRGGSSERGQRRPQARRWRIRRAGAAAAADPGSTSGGILRPGGGGSGLCWH</sequence>
<feature type="compositionally biased region" description="Basic and acidic residues" evidence="1">
    <location>
        <begin position="1"/>
        <end position="33"/>
    </location>
</feature>
<dbReference type="Proteomes" id="UP000275267">
    <property type="component" value="Unassembled WGS sequence"/>
</dbReference>
<feature type="region of interest" description="Disordered" evidence="1">
    <location>
        <begin position="83"/>
        <end position="146"/>
    </location>
</feature>